<evidence type="ECO:0000256" key="1">
    <source>
        <dbReference type="SAM" id="MobiDB-lite"/>
    </source>
</evidence>
<organism evidence="2 3">
    <name type="scientific">Geodermatophilus normandii</name>
    <dbReference type="NCBI Taxonomy" id="1137989"/>
    <lineage>
        <taxon>Bacteria</taxon>
        <taxon>Bacillati</taxon>
        <taxon>Actinomycetota</taxon>
        <taxon>Actinomycetes</taxon>
        <taxon>Geodermatophilales</taxon>
        <taxon>Geodermatophilaceae</taxon>
        <taxon>Geodermatophilus</taxon>
    </lineage>
</organism>
<name>A0A6P0GI29_9ACTN</name>
<dbReference type="EMBL" id="JAAGWE010000020">
    <property type="protein sequence ID" value="NEM06914.1"/>
    <property type="molecule type" value="Genomic_DNA"/>
</dbReference>
<sequence length="74" mass="7600">MPPAPPGSTDPAAAPLTGTGWLLADGQEQTPLQPPQQVECSGDHDAATRWATGAAWTATPPRPTEADLDDPDSP</sequence>
<dbReference type="AlphaFoldDB" id="A0A6P0GI29"/>
<feature type="compositionally biased region" description="Low complexity" evidence="1">
    <location>
        <begin position="48"/>
        <end position="59"/>
    </location>
</feature>
<gene>
    <name evidence="2" type="ORF">GCU54_12940</name>
</gene>
<dbReference type="RefSeq" id="WP_163477050.1">
    <property type="nucleotide sequence ID" value="NZ_JAAGWE010000020.1"/>
</dbReference>
<dbReference type="Proteomes" id="UP000471126">
    <property type="component" value="Unassembled WGS sequence"/>
</dbReference>
<evidence type="ECO:0000313" key="3">
    <source>
        <dbReference type="Proteomes" id="UP000471126"/>
    </source>
</evidence>
<reference evidence="2 3" key="1">
    <citation type="submission" date="2019-12" db="EMBL/GenBank/DDBJ databases">
        <title>WGS of CPCC 203550 I12A-02606.</title>
        <authorList>
            <person name="Jiang Z."/>
        </authorList>
    </citation>
    <scope>NUCLEOTIDE SEQUENCE [LARGE SCALE GENOMIC DNA]</scope>
    <source>
        <strain evidence="2 3">I12A-02606</strain>
    </source>
</reference>
<feature type="compositionally biased region" description="Polar residues" evidence="1">
    <location>
        <begin position="27"/>
        <end position="39"/>
    </location>
</feature>
<proteinExistence type="predicted"/>
<protein>
    <submittedName>
        <fullName evidence="2">Uncharacterized protein</fullName>
    </submittedName>
</protein>
<comment type="caution">
    <text evidence="2">The sequence shown here is derived from an EMBL/GenBank/DDBJ whole genome shotgun (WGS) entry which is preliminary data.</text>
</comment>
<feature type="region of interest" description="Disordered" evidence="1">
    <location>
        <begin position="1"/>
        <end position="74"/>
    </location>
</feature>
<evidence type="ECO:0000313" key="2">
    <source>
        <dbReference type="EMBL" id="NEM06914.1"/>
    </source>
</evidence>
<accession>A0A6P0GI29</accession>